<dbReference type="AlphaFoldDB" id="A0A1J5PCJ9"/>
<protein>
    <submittedName>
        <fullName evidence="1">Uncharacterized protein</fullName>
    </submittedName>
</protein>
<organism evidence="1">
    <name type="scientific">mine drainage metagenome</name>
    <dbReference type="NCBI Taxonomy" id="410659"/>
    <lineage>
        <taxon>unclassified sequences</taxon>
        <taxon>metagenomes</taxon>
        <taxon>ecological metagenomes</taxon>
    </lineage>
</organism>
<dbReference type="EMBL" id="MLJW01004943">
    <property type="protein sequence ID" value="OIQ69054.1"/>
    <property type="molecule type" value="Genomic_DNA"/>
</dbReference>
<proteinExistence type="predicted"/>
<gene>
    <name evidence="1" type="ORF">GALL_493480</name>
</gene>
<evidence type="ECO:0000313" key="1">
    <source>
        <dbReference type="EMBL" id="OIQ69054.1"/>
    </source>
</evidence>
<accession>A0A1J5PCJ9</accession>
<sequence>MQRDEAFGKLRNQSQVDYRLSSFAIFIGLRVRCTDKTD</sequence>
<name>A0A1J5PCJ9_9ZZZZ</name>
<reference evidence="1" key="1">
    <citation type="submission" date="2016-10" db="EMBL/GenBank/DDBJ databases">
        <title>Sequence of Gallionella enrichment culture.</title>
        <authorList>
            <person name="Poehlein A."/>
            <person name="Muehling M."/>
            <person name="Daniel R."/>
        </authorList>
    </citation>
    <scope>NUCLEOTIDE SEQUENCE</scope>
</reference>
<comment type="caution">
    <text evidence="1">The sequence shown here is derived from an EMBL/GenBank/DDBJ whole genome shotgun (WGS) entry which is preliminary data.</text>
</comment>